<gene>
    <name evidence="10 15" type="primary">lon</name>
    <name evidence="15" type="ORF">MoryE10_17730</name>
</gene>
<keyword evidence="3 10" id="KW-0645">Protease</keyword>
<evidence type="ECO:0000256" key="6">
    <source>
        <dbReference type="ARBA" id="ARBA00022825"/>
    </source>
</evidence>
<dbReference type="InterPro" id="IPR004815">
    <property type="entry name" value="Lon_bac/euk-typ"/>
</dbReference>
<comment type="induction">
    <text evidence="10">By heat shock.</text>
</comment>
<feature type="binding site" evidence="10">
    <location>
        <begin position="360"/>
        <end position="367"/>
    </location>
    <ligand>
        <name>ATP</name>
        <dbReference type="ChEBI" id="CHEBI:30616"/>
    </ligand>
</feature>
<reference evidence="15" key="1">
    <citation type="submission" date="2019-06" db="EMBL/GenBank/DDBJ databases">
        <title>Complete genome sequence of Methylogaea oryzae strain JCM16910.</title>
        <authorList>
            <person name="Asakawa S."/>
        </authorList>
    </citation>
    <scope>NUCLEOTIDE SEQUENCE</scope>
    <source>
        <strain evidence="15">E10</strain>
    </source>
</reference>
<dbReference type="GO" id="GO:0034605">
    <property type="term" value="P:cellular response to heat"/>
    <property type="evidence" value="ECO:0007669"/>
    <property type="project" value="UniProtKB-UniRule"/>
</dbReference>
<sequence>MQDESLATTADMAVPVLPLRDVVVYPHMVIPLFVGREKSIHALDAAMRENKQILLVAQKDSELDDPEAGDLYRVGTLANVLQLLKLPDGTVKVLVEGSRRTRIVELRPIQNYFEAIIDLLHEEVNVGEQELDVLMRTAVATFDQYVKLNKRIPPEVLNSLAGIDDAGRLADTIAAHMSLKVEDKQLILEMSDIAVRLEKLMTFMEGEVDILEMEKRIRGRVKQQMEKNQREYYLNEQMKAIQKELGEMDDVPNELEELQKKIENAGMPAEARKKADAEMHKLKLMSPMSAEATVVRNYIDWIVGVPWKQRTKVSKDLKRAEQVLDSEHYGLEKVKERILEYLAVQQRVKTMKGPILCLVGPPGVGKTSLGQSIARATNRKYTRMALGGVRDEAEIRGHRRTYIGSLPGKILQNLSKVKTRNPVFVLDEIDKMSMDFRGDPASALLEVLDPEQNHTFSDHYLEVDFDLSDVMFIATANTLDIPAPLLDRMEIIRLAGYTEDEKTSIALQYLVPKQIKQNGLKPTEIQITEAAVRDIIRYYTREAGVRSLEREIAKVCRKVVKGLLLKKGGKKVSVSGRNLEQYLGVRKFRYGQAEESNQVGLVNGLAWTEVGGELLTIEAAIMPGKGTHLSTGKLGDVMKESIQAAVTVVRSRAAQLGVAADFYQTLDVHIHVPEGATPKDGPSAGIGMCTALVSALTQIPVRADVAMTGEITLRGDVLPIGGLKEKLLAAHRGGIRTVLIPQENAKDLAEIPKNVLQDLEILPVRWIDEVLKVALEYLPEPRDTAIPAAQEQGAAKAGNAVLTH</sequence>
<accession>A0A8D4VP84</accession>
<dbReference type="GO" id="GO:0005524">
    <property type="term" value="F:ATP binding"/>
    <property type="evidence" value="ECO:0007669"/>
    <property type="project" value="UniProtKB-UniRule"/>
</dbReference>
<evidence type="ECO:0000256" key="1">
    <source>
        <dbReference type="ARBA" id="ARBA00004496"/>
    </source>
</evidence>
<comment type="subunit">
    <text evidence="10 11">Homohexamer. Organized in a ring with a central cavity.</text>
</comment>
<dbReference type="InterPro" id="IPR054594">
    <property type="entry name" value="Lon_lid"/>
</dbReference>
<dbReference type="Pfam" id="PF05362">
    <property type="entry name" value="Lon_C"/>
    <property type="match status" value="1"/>
</dbReference>
<comment type="similarity">
    <text evidence="10 11 12">Belongs to the peptidase S16 family.</text>
</comment>
<dbReference type="GO" id="GO:0043565">
    <property type="term" value="F:sequence-specific DNA binding"/>
    <property type="evidence" value="ECO:0007669"/>
    <property type="project" value="UniProtKB-UniRule"/>
</dbReference>
<dbReference type="Proteomes" id="UP000824988">
    <property type="component" value="Chromosome"/>
</dbReference>
<dbReference type="GO" id="GO:0005737">
    <property type="term" value="C:cytoplasm"/>
    <property type="evidence" value="ECO:0007669"/>
    <property type="project" value="UniProtKB-SubCell"/>
</dbReference>
<evidence type="ECO:0000313" key="15">
    <source>
        <dbReference type="EMBL" id="BBL71167.1"/>
    </source>
</evidence>
<dbReference type="InterPro" id="IPR027065">
    <property type="entry name" value="Lon_Prtase"/>
</dbReference>
<dbReference type="Pfam" id="PF22667">
    <property type="entry name" value="Lon_lid"/>
    <property type="match status" value="1"/>
</dbReference>
<dbReference type="Pfam" id="PF02190">
    <property type="entry name" value="LON_substr_bdg"/>
    <property type="match status" value="1"/>
</dbReference>
<protein>
    <recommendedName>
        <fullName evidence="10 11">Lon protease</fullName>
        <ecNumber evidence="10 11">3.4.21.53</ecNumber>
    </recommendedName>
    <alternativeName>
        <fullName evidence="10">ATP-dependent protease La</fullName>
    </alternativeName>
</protein>
<comment type="catalytic activity">
    <reaction evidence="9 10 11 12">
        <text>Hydrolysis of proteins in presence of ATP.</text>
        <dbReference type="EC" id="3.4.21.53"/>
    </reaction>
</comment>
<evidence type="ECO:0000256" key="11">
    <source>
        <dbReference type="PIRNR" id="PIRNR001174"/>
    </source>
</evidence>
<dbReference type="InterPro" id="IPR008269">
    <property type="entry name" value="Lon_proteolytic"/>
</dbReference>
<keyword evidence="5 10" id="KW-0378">Hydrolase</keyword>
<evidence type="ECO:0000256" key="4">
    <source>
        <dbReference type="ARBA" id="ARBA00022741"/>
    </source>
</evidence>
<evidence type="ECO:0000256" key="3">
    <source>
        <dbReference type="ARBA" id="ARBA00022670"/>
    </source>
</evidence>
<evidence type="ECO:0000256" key="5">
    <source>
        <dbReference type="ARBA" id="ARBA00022801"/>
    </source>
</evidence>
<dbReference type="PROSITE" id="PS51787">
    <property type="entry name" value="LON_N"/>
    <property type="match status" value="1"/>
</dbReference>
<dbReference type="NCBIfam" id="TIGR00763">
    <property type="entry name" value="lon"/>
    <property type="match status" value="1"/>
</dbReference>
<feature type="active site" evidence="10 12">
    <location>
        <position position="726"/>
    </location>
</feature>
<comment type="subcellular location">
    <subcellularLocation>
        <location evidence="1 10 11">Cytoplasm</location>
    </subcellularLocation>
</comment>
<feature type="domain" description="Lon N-terminal" evidence="14">
    <location>
        <begin position="14"/>
        <end position="208"/>
    </location>
</feature>
<keyword evidence="7 10" id="KW-0067">ATP-binding</keyword>
<evidence type="ECO:0000256" key="2">
    <source>
        <dbReference type="ARBA" id="ARBA00022490"/>
    </source>
</evidence>
<dbReference type="PIRSF" id="PIRSF001174">
    <property type="entry name" value="Lon_proteas"/>
    <property type="match status" value="1"/>
</dbReference>
<comment type="function">
    <text evidence="10">ATP-dependent serine protease that mediates the selective degradation of mutant and abnormal proteins as well as certain short-lived regulatory proteins. Required for cellular homeostasis and for survival from DNA damage and developmental changes induced by stress. Degrades polypeptides processively to yield small peptide fragments that are 5 to 10 amino acids long. Binds to DNA in a double-stranded, site-specific manner.</text>
</comment>
<keyword evidence="8 10" id="KW-0346">Stress response</keyword>
<name>A0A8D4VP84_9GAMM</name>
<evidence type="ECO:0000256" key="7">
    <source>
        <dbReference type="ARBA" id="ARBA00022840"/>
    </source>
</evidence>
<dbReference type="InterPro" id="IPR003959">
    <property type="entry name" value="ATPase_AAA_core"/>
</dbReference>
<proteinExistence type="evidence at transcript level"/>
<dbReference type="PANTHER" id="PTHR10046">
    <property type="entry name" value="ATP DEPENDENT LON PROTEASE FAMILY MEMBER"/>
    <property type="match status" value="1"/>
</dbReference>
<keyword evidence="4 10" id="KW-0547">Nucleotide-binding</keyword>
<dbReference type="KEGG" id="moz:MoryE10_17730"/>
<dbReference type="GO" id="GO:0004252">
    <property type="term" value="F:serine-type endopeptidase activity"/>
    <property type="evidence" value="ECO:0007669"/>
    <property type="project" value="UniProtKB-UniRule"/>
</dbReference>
<dbReference type="InterPro" id="IPR003593">
    <property type="entry name" value="AAA+_ATPase"/>
</dbReference>
<keyword evidence="16" id="KW-1185">Reference proteome</keyword>
<evidence type="ECO:0000313" key="16">
    <source>
        <dbReference type="Proteomes" id="UP000824988"/>
    </source>
</evidence>
<feature type="active site" evidence="10 12">
    <location>
        <position position="683"/>
    </location>
</feature>
<dbReference type="SMART" id="SM00382">
    <property type="entry name" value="AAA"/>
    <property type="match status" value="1"/>
</dbReference>
<dbReference type="FunFam" id="1.20.5.5270:FF:000002">
    <property type="entry name" value="Lon protease homolog"/>
    <property type="match status" value="1"/>
</dbReference>
<dbReference type="NCBIfam" id="NF008053">
    <property type="entry name" value="PRK10787.1"/>
    <property type="match status" value="1"/>
</dbReference>
<feature type="domain" description="Lon proteolytic" evidence="13">
    <location>
        <begin position="596"/>
        <end position="777"/>
    </location>
</feature>
<dbReference type="GO" id="GO:0004176">
    <property type="term" value="F:ATP-dependent peptidase activity"/>
    <property type="evidence" value="ECO:0007669"/>
    <property type="project" value="UniProtKB-UniRule"/>
</dbReference>
<keyword evidence="6 10" id="KW-0720">Serine protease</keyword>
<dbReference type="PROSITE" id="PS51786">
    <property type="entry name" value="LON_PROTEOLYTIC"/>
    <property type="match status" value="1"/>
</dbReference>
<evidence type="ECO:0000256" key="8">
    <source>
        <dbReference type="ARBA" id="ARBA00023016"/>
    </source>
</evidence>
<dbReference type="AlphaFoldDB" id="A0A8D4VP84"/>
<dbReference type="InterPro" id="IPR003111">
    <property type="entry name" value="Lon_prtase_N"/>
</dbReference>
<dbReference type="InterPro" id="IPR027543">
    <property type="entry name" value="Lon_bac"/>
</dbReference>
<dbReference type="SMART" id="SM00464">
    <property type="entry name" value="LON"/>
    <property type="match status" value="1"/>
</dbReference>
<dbReference type="RefSeq" id="WP_221046832.1">
    <property type="nucleotide sequence ID" value="NZ_AP019782.1"/>
</dbReference>
<evidence type="ECO:0000256" key="10">
    <source>
        <dbReference type="HAMAP-Rule" id="MF_01973"/>
    </source>
</evidence>
<evidence type="ECO:0000256" key="9">
    <source>
        <dbReference type="ARBA" id="ARBA00050665"/>
    </source>
</evidence>
<dbReference type="FunFam" id="1.20.58.1480:FF:000001">
    <property type="entry name" value="Lon protease"/>
    <property type="match status" value="1"/>
</dbReference>
<dbReference type="Pfam" id="PF00004">
    <property type="entry name" value="AAA"/>
    <property type="match status" value="1"/>
</dbReference>
<evidence type="ECO:0000259" key="14">
    <source>
        <dbReference type="PROSITE" id="PS51787"/>
    </source>
</evidence>
<dbReference type="EC" id="3.4.21.53" evidence="10 11"/>
<evidence type="ECO:0000259" key="13">
    <source>
        <dbReference type="PROSITE" id="PS51786"/>
    </source>
</evidence>
<dbReference type="HAMAP" id="MF_01973">
    <property type="entry name" value="lon_bact"/>
    <property type="match status" value="1"/>
</dbReference>
<keyword evidence="2 10" id="KW-0963">Cytoplasm</keyword>
<dbReference type="FunFam" id="3.30.230.10:FF:000010">
    <property type="entry name" value="Lon protease"/>
    <property type="match status" value="1"/>
</dbReference>
<dbReference type="FunFam" id="3.40.50.300:FF:000021">
    <property type="entry name" value="Lon protease homolog"/>
    <property type="match status" value="1"/>
</dbReference>
<dbReference type="CDD" id="cd19500">
    <property type="entry name" value="RecA-like_Lon"/>
    <property type="match status" value="1"/>
</dbReference>
<organism evidence="15 16">
    <name type="scientific">Methylogaea oryzae</name>
    <dbReference type="NCBI Taxonomy" id="1295382"/>
    <lineage>
        <taxon>Bacteria</taxon>
        <taxon>Pseudomonadati</taxon>
        <taxon>Pseudomonadota</taxon>
        <taxon>Gammaproteobacteria</taxon>
        <taxon>Methylococcales</taxon>
        <taxon>Methylococcaceae</taxon>
        <taxon>Methylogaea</taxon>
    </lineage>
</organism>
<evidence type="ECO:0000256" key="12">
    <source>
        <dbReference type="PROSITE-ProRule" id="PRU01122"/>
    </source>
</evidence>
<dbReference type="EMBL" id="AP019782">
    <property type="protein sequence ID" value="BBL71167.1"/>
    <property type="molecule type" value="Genomic_DNA"/>
</dbReference>
<dbReference type="GO" id="GO:0016887">
    <property type="term" value="F:ATP hydrolysis activity"/>
    <property type="evidence" value="ECO:0007669"/>
    <property type="project" value="UniProtKB-UniRule"/>
</dbReference>
<dbReference type="GO" id="GO:0006515">
    <property type="term" value="P:protein quality control for misfolded or incompletely synthesized proteins"/>
    <property type="evidence" value="ECO:0007669"/>
    <property type="project" value="UniProtKB-UniRule"/>
</dbReference>